<dbReference type="InterPro" id="IPR036388">
    <property type="entry name" value="WH-like_DNA-bd_sf"/>
</dbReference>
<sequence>MSVIKYLNRIERIDMLIKMKSTGQPQHLADKVGVSKRMIYEIINDMKDLGAPIKYCNYRKSYMYEREGNFKFSFMPKEMSATDMYHINGGSTLRSFANAGHIFFNFS</sequence>
<dbReference type="RefSeq" id="WP_309943463.1">
    <property type="nucleotide sequence ID" value="NZ_AP025312.1"/>
</dbReference>
<accession>A0AAE3XSR2</accession>
<proteinExistence type="predicted"/>
<dbReference type="Proteomes" id="UP001185092">
    <property type="component" value="Unassembled WGS sequence"/>
</dbReference>
<dbReference type="EMBL" id="JAVDQD010000018">
    <property type="protein sequence ID" value="MDR6242088.1"/>
    <property type="molecule type" value="Genomic_DNA"/>
</dbReference>
<organism evidence="1 2">
    <name type="scientific">Aureibacter tunicatorum</name>
    <dbReference type="NCBI Taxonomy" id="866807"/>
    <lineage>
        <taxon>Bacteria</taxon>
        <taxon>Pseudomonadati</taxon>
        <taxon>Bacteroidota</taxon>
        <taxon>Cytophagia</taxon>
        <taxon>Cytophagales</taxon>
        <taxon>Persicobacteraceae</taxon>
        <taxon>Aureibacter</taxon>
    </lineage>
</organism>
<protein>
    <submittedName>
        <fullName evidence="1">DNA-binding transcriptional regulator YafY</fullName>
    </submittedName>
</protein>
<reference evidence="1" key="1">
    <citation type="submission" date="2023-07" db="EMBL/GenBank/DDBJ databases">
        <title>Genomic Encyclopedia of Type Strains, Phase IV (KMG-IV): sequencing the most valuable type-strain genomes for metagenomic binning, comparative biology and taxonomic classification.</title>
        <authorList>
            <person name="Goeker M."/>
        </authorList>
    </citation>
    <scope>NUCLEOTIDE SEQUENCE</scope>
    <source>
        <strain evidence="1">DSM 26174</strain>
    </source>
</reference>
<keyword evidence="2" id="KW-1185">Reference proteome</keyword>
<evidence type="ECO:0000313" key="2">
    <source>
        <dbReference type="Proteomes" id="UP001185092"/>
    </source>
</evidence>
<gene>
    <name evidence="1" type="ORF">HNQ88_005175</name>
</gene>
<dbReference type="AlphaFoldDB" id="A0AAE3XSR2"/>
<keyword evidence="1" id="KW-0238">DNA-binding</keyword>
<dbReference type="GO" id="GO:0003677">
    <property type="term" value="F:DNA binding"/>
    <property type="evidence" value="ECO:0007669"/>
    <property type="project" value="UniProtKB-KW"/>
</dbReference>
<evidence type="ECO:0000313" key="1">
    <source>
        <dbReference type="EMBL" id="MDR6242088.1"/>
    </source>
</evidence>
<dbReference type="Gene3D" id="1.10.10.10">
    <property type="entry name" value="Winged helix-like DNA-binding domain superfamily/Winged helix DNA-binding domain"/>
    <property type="match status" value="1"/>
</dbReference>
<name>A0AAE3XSR2_9BACT</name>
<comment type="caution">
    <text evidence="1">The sequence shown here is derived from an EMBL/GenBank/DDBJ whole genome shotgun (WGS) entry which is preliminary data.</text>
</comment>